<reference evidence="2" key="1">
    <citation type="submission" date="2019-11" db="EMBL/GenBank/DDBJ databases">
        <authorList>
            <person name="Feng L."/>
        </authorList>
    </citation>
    <scope>NUCLEOTIDE SEQUENCE</scope>
    <source>
        <strain evidence="2">CnexileLFYP112</strain>
    </source>
</reference>
<name>A0A6N2VH74_9FIRM</name>
<gene>
    <name evidence="2" type="ORF">CNLFYP112_02735</name>
</gene>
<evidence type="ECO:0000313" key="2">
    <source>
        <dbReference type="EMBL" id="VYT29915.1"/>
    </source>
</evidence>
<accession>A0A6N2VH74</accession>
<organism evidence="2">
    <name type="scientific">[Clostridium] nexile</name>
    <dbReference type="NCBI Taxonomy" id="29361"/>
    <lineage>
        <taxon>Bacteria</taxon>
        <taxon>Bacillati</taxon>
        <taxon>Bacillota</taxon>
        <taxon>Clostridia</taxon>
        <taxon>Lachnospirales</taxon>
        <taxon>Lachnospiraceae</taxon>
        <taxon>Tyzzerella</taxon>
    </lineage>
</organism>
<evidence type="ECO:0000256" key="1">
    <source>
        <dbReference type="SAM" id="Phobius"/>
    </source>
</evidence>
<dbReference type="Pfam" id="PF11391">
    <property type="entry name" value="DUF2798"/>
    <property type="match status" value="2"/>
</dbReference>
<feature type="transmembrane region" description="Helical" evidence="1">
    <location>
        <begin position="44"/>
        <end position="64"/>
    </location>
</feature>
<feature type="transmembrane region" description="Helical" evidence="1">
    <location>
        <begin position="126"/>
        <end position="144"/>
    </location>
</feature>
<feature type="transmembrane region" description="Helical" evidence="1">
    <location>
        <begin position="85"/>
        <end position="106"/>
    </location>
</feature>
<sequence>MPQNKRESLIYTVMMCFLMVLWMSMYNVAIHNGSLGLDTVREGWLGFPIAYIYAMIFDWFIVSTPAKKFAFRFLVGPESSTIKKVLSVSCCMVIPMVIVMSLFGGLEACIRTGIWSNLPVIWLTNIPKNLIMALPFQLLIAGPVTRKIFRSVFPEGKVLA</sequence>
<dbReference type="AlphaFoldDB" id="A0A6N2VH74"/>
<evidence type="ECO:0008006" key="3">
    <source>
        <dbReference type="Google" id="ProtNLM"/>
    </source>
</evidence>
<feature type="transmembrane region" description="Helical" evidence="1">
    <location>
        <begin position="9"/>
        <end position="29"/>
    </location>
</feature>
<proteinExistence type="predicted"/>
<keyword evidence="1" id="KW-0812">Transmembrane</keyword>
<keyword evidence="1" id="KW-1133">Transmembrane helix</keyword>
<keyword evidence="1" id="KW-0472">Membrane</keyword>
<protein>
    <recommendedName>
        <fullName evidence="3">DUF2798 domain-containing protein</fullName>
    </recommendedName>
</protein>
<dbReference type="EMBL" id="CACRTG010000028">
    <property type="protein sequence ID" value="VYT29915.1"/>
    <property type="molecule type" value="Genomic_DNA"/>
</dbReference>
<dbReference type="InterPro" id="IPR021529">
    <property type="entry name" value="DUF2798"/>
</dbReference>